<dbReference type="AlphaFoldDB" id="A0A8J4EZI7"/>
<protein>
    <submittedName>
        <fullName evidence="1">Uncharacterized protein</fullName>
    </submittedName>
</protein>
<evidence type="ECO:0000313" key="2">
    <source>
        <dbReference type="Proteomes" id="UP000747399"/>
    </source>
</evidence>
<name>A0A8J4EZI7_9CHLO</name>
<dbReference type="EMBL" id="BNCO01000011">
    <property type="protein sequence ID" value="GIL51778.1"/>
    <property type="molecule type" value="Genomic_DNA"/>
</dbReference>
<gene>
    <name evidence="1" type="ORF">Vafri_7693</name>
</gene>
<keyword evidence="2" id="KW-1185">Reference proteome</keyword>
<reference evidence="1" key="1">
    <citation type="journal article" date="2021" name="Proc. Natl. Acad. Sci. U.S.A.">
        <title>Three genomes in the algal genus Volvox reveal the fate of a haploid sex-determining region after a transition to homothallism.</title>
        <authorList>
            <person name="Yamamoto K."/>
            <person name="Hamaji T."/>
            <person name="Kawai-Toyooka H."/>
            <person name="Matsuzaki R."/>
            <person name="Takahashi F."/>
            <person name="Nishimura Y."/>
            <person name="Kawachi M."/>
            <person name="Noguchi H."/>
            <person name="Minakuchi Y."/>
            <person name="Umen J.G."/>
            <person name="Toyoda A."/>
            <person name="Nozaki H."/>
        </authorList>
    </citation>
    <scope>NUCLEOTIDE SEQUENCE</scope>
    <source>
        <strain evidence="1">NIES-3780</strain>
    </source>
</reference>
<organism evidence="1 2">
    <name type="scientific">Volvox africanus</name>
    <dbReference type="NCBI Taxonomy" id="51714"/>
    <lineage>
        <taxon>Eukaryota</taxon>
        <taxon>Viridiplantae</taxon>
        <taxon>Chlorophyta</taxon>
        <taxon>core chlorophytes</taxon>
        <taxon>Chlorophyceae</taxon>
        <taxon>CS clade</taxon>
        <taxon>Chlamydomonadales</taxon>
        <taxon>Volvocaceae</taxon>
        <taxon>Volvox</taxon>
    </lineage>
</organism>
<sequence>MARPSVGADGAAICLPFPMDAAHSITDCALLAAKQSGYMSAVQIAESAVLHCILVGIAGPRKVDVFTVFATIKCTQRRLNTSCHTCMTNGPAQTNILYTRDAVG</sequence>
<evidence type="ECO:0000313" key="1">
    <source>
        <dbReference type="EMBL" id="GIL51778.1"/>
    </source>
</evidence>
<proteinExistence type="predicted"/>
<comment type="caution">
    <text evidence="1">The sequence shown here is derived from an EMBL/GenBank/DDBJ whole genome shotgun (WGS) entry which is preliminary data.</text>
</comment>
<accession>A0A8J4EZI7</accession>
<dbReference type="Proteomes" id="UP000747399">
    <property type="component" value="Unassembled WGS sequence"/>
</dbReference>